<feature type="compositionally biased region" description="Low complexity" evidence="1">
    <location>
        <begin position="80"/>
        <end position="92"/>
    </location>
</feature>
<feature type="compositionally biased region" description="Low complexity" evidence="1">
    <location>
        <begin position="60"/>
        <end position="72"/>
    </location>
</feature>
<feature type="signal peptide" evidence="2">
    <location>
        <begin position="1"/>
        <end position="26"/>
    </location>
</feature>
<protein>
    <submittedName>
        <fullName evidence="4">Uncharacterized protein</fullName>
    </submittedName>
</protein>
<evidence type="ECO:0000313" key="4">
    <source>
        <dbReference type="WBParaSite" id="HCON_00098750-00001"/>
    </source>
</evidence>
<dbReference type="WBParaSite" id="HCON_00098750-00001">
    <property type="protein sequence ID" value="HCON_00098750-00001"/>
    <property type="gene ID" value="HCON_00098750"/>
</dbReference>
<proteinExistence type="predicted"/>
<accession>A0A7I4YGA8</accession>
<feature type="compositionally biased region" description="Pro residues" evidence="1">
    <location>
        <begin position="33"/>
        <end position="43"/>
    </location>
</feature>
<feature type="region of interest" description="Disordered" evidence="1">
    <location>
        <begin position="31"/>
        <end position="165"/>
    </location>
</feature>
<dbReference type="OrthoDB" id="10484437at2759"/>
<sequence length="261" mass="28414">MSSPVVKMFYTLVLPLIFLFFTYVEAQNGDFNPNPPNHNPVPRSPNQNGDQNPNPPNYNPVPRSSNQNGDQNPNPPNYNPVPRSSNQNGDQNPNPPNYNPVPRSSNQNNGDNQWNSFAPGSNPLPPGTFKDGVYIPGRGKKPKERVAQEVKDSPEHSDVGNGNGKIRVNNNNGCLGITTENGQTVVKATIGGKSYTATFPGTNTSISTSTTTNYNKGQLEHIFKITVNNETYVYTTVNGKTTVTKCQKQPVNDGGPFKVTL</sequence>
<dbReference type="OMA" id="NNGCLGI"/>
<name>A0A7I4YGA8_HAECO</name>
<evidence type="ECO:0000256" key="1">
    <source>
        <dbReference type="SAM" id="MobiDB-lite"/>
    </source>
</evidence>
<feature type="chain" id="PRO_5029652740" evidence="2">
    <location>
        <begin position="27"/>
        <end position="261"/>
    </location>
</feature>
<evidence type="ECO:0000256" key="2">
    <source>
        <dbReference type="SAM" id="SignalP"/>
    </source>
</evidence>
<organism evidence="3 4">
    <name type="scientific">Haemonchus contortus</name>
    <name type="common">Barber pole worm</name>
    <dbReference type="NCBI Taxonomy" id="6289"/>
    <lineage>
        <taxon>Eukaryota</taxon>
        <taxon>Metazoa</taxon>
        <taxon>Ecdysozoa</taxon>
        <taxon>Nematoda</taxon>
        <taxon>Chromadorea</taxon>
        <taxon>Rhabditida</taxon>
        <taxon>Rhabditina</taxon>
        <taxon>Rhabditomorpha</taxon>
        <taxon>Strongyloidea</taxon>
        <taxon>Trichostrongylidae</taxon>
        <taxon>Haemonchus</taxon>
    </lineage>
</organism>
<feature type="compositionally biased region" description="Basic and acidic residues" evidence="1">
    <location>
        <begin position="144"/>
        <end position="158"/>
    </location>
</feature>
<dbReference type="AlphaFoldDB" id="A0A7I4YGA8"/>
<keyword evidence="2" id="KW-0732">Signal</keyword>
<feature type="compositionally biased region" description="Polar residues" evidence="1">
    <location>
        <begin position="107"/>
        <end position="119"/>
    </location>
</feature>
<keyword evidence="3" id="KW-1185">Reference proteome</keyword>
<dbReference type="Proteomes" id="UP000025227">
    <property type="component" value="Unplaced"/>
</dbReference>
<reference evidence="4" key="1">
    <citation type="submission" date="2020-12" db="UniProtKB">
        <authorList>
            <consortium name="WormBaseParasite"/>
        </authorList>
    </citation>
    <scope>IDENTIFICATION</scope>
    <source>
        <strain evidence="4">MHco3</strain>
    </source>
</reference>
<evidence type="ECO:0000313" key="3">
    <source>
        <dbReference type="Proteomes" id="UP000025227"/>
    </source>
</evidence>